<feature type="domain" description="NAD-dependent epimerase/dehydratase" evidence="1">
    <location>
        <begin position="12"/>
        <end position="173"/>
    </location>
</feature>
<dbReference type="GO" id="GO:0005737">
    <property type="term" value="C:cytoplasm"/>
    <property type="evidence" value="ECO:0007669"/>
    <property type="project" value="TreeGrafter"/>
</dbReference>
<gene>
    <name evidence="2" type="ORF">MARSALSMR5_03615</name>
    <name evidence="3" type="ORF">SAMN04487868_106126</name>
</gene>
<dbReference type="EMBL" id="CP020931">
    <property type="protein sequence ID" value="ARM85636.1"/>
    <property type="molecule type" value="Genomic_DNA"/>
</dbReference>
<dbReference type="SUPFAM" id="SSF51735">
    <property type="entry name" value="NAD(P)-binding Rossmann-fold domains"/>
    <property type="match status" value="1"/>
</dbReference>
<accession>A0A1I4JK34</accession>
<evidence type="ECO:0000313" key="5">
    <source>
        <dbReference type="Proteomes" id="UP000199211"/>
    </source>
</evidence>
<reference evidence="2 4" key="2">
    <citation type="submission" date="2017-04" db="EMBL/GenBank/DDBJ databases">
        <title>Genome Sequence of Marinobacter salarius strain SMR5 Isolated from a culture of the Diatom Skeletonema marinoi.</title>
        <authorList>
            <person name="Topel M."/>
            <person name="Pinder M.I.M."/>
            <person name="Johansson O.N."/>
            <person name="Kourtchenko O."/>
            <person name="Godhe A."/>
            <person name="Clarke A.K."/>
        </authorList>
    </citation>
    <scope>NUCLEOTIDE SEQUENCE [LARGE SCALE GENOMIC DNA]</scope>
    <source>
        <strain evidence="2 4">SMR5</strain>
    </source>
</reference>
<keyword evidence="5" id="KW-1185">Reference proteome</keyword>
<dbReference type="Pfam" id="PF01370">
    <property type="entry name" value="Epimerase"/>
    <property type="match status" value="1"/>
</dbReference>
<evidence type="ECO:0000313" key="2">
    <source>
        <dbReference type="EMBL" id="ARM85636.1"/>
    </source>
</evidence>
<dbReference type="GeneID" id="77257536"/>
<dbReference type="PANTHER" id="PTHR48079">
    <property type="entry name" value="PROTEIN YEEZ"/>
    <property type="match status" value="1"/>
</dbReference>
<dbReference type="Proteomes" id="UP000199211">
    <property type="component" value="Unassembled WGS sequence"/>
</dbReference>
<proteinExistence type="predicted"/>
<dbReference type="InterPro" id="IPR036291">
    <property type="entry name" value="NAD(P)-bd_dom_sf"/>
</dbReference>
<dbReference type="InterPro" id="IPR001509">
    <property type="entry name" value="Epimerase_deHydtase"/>
</dbReference>
<dbReference type="GO" id="GO:0004029">
    <property type="term" value="F:aldehyde dehydrogenase (NAD+) activity"/>
    <property type="evidence" value="ECO:0007669"/>
    <property type="project" value="TreeGrafter"/>
</dbReference>
<evidence type="ECO:0000259" key="1">
    <source>
        <dbReference type="Pfam" id="PF01370"/>
    </source>
</evidence>
<dbReference type="Gene3D" id="3.40.50.720">
    <property type="entry name" value="NAD(P)-binding Rossmann-like Domain"/>
    <property type="match status" value="1"/>
</dbReference>
<evidence type="ECO:0000313" key="3">
    <source>
        <dbReference type="EMBL" id="SFL66910.1"/>
    </source>
</evidence>
<dbReference type="RefSeq" id="WP_085681670.1">
    <property type="nucleotide sequence ID" value="NZ_CP020931.1"/>
</dbReference>
<organism evidence="2 4">
    <name type="scientific">Marinobacter salarius</name>
    <dbReference type="NCBI Taxonomy" id="1420917"/>
    <lineage>
        <taxon>Bacteria</taxon>
        <taxon>Pseudomonadati</taxon>
        <taxon>Pseudomonadota</taxon>
        <taxon>Gammaproteobacteria</taxon>
        <taxon>Pseudomonadales</taxon>
        <taxon>Marinobacteraceae</taxon>
        <taxon>Marinobacter</taxon>
    </lineage>
</organism>
<sequence>MAITEHQQTPRILVAGCGKLGGAIASQLTGTAQVYGLRRSPDKVPEGIQALGADLMVPEQVRSVLPDNLDIVVYCLTPASYDNEGYHNAYVKGLRNLIDALDGRQLTRLVFIGSSSVYAQDDDSWVDETSPTDPTRYSGQAILAGERIALESGSPATVIRFSGIYGPSRARFLDAVMNGNMNPTSPGPYSNRIHEADAAAATCHIVERALAGQPLEDCYLASDCEPVRLDEVVAWVREQLPCAKPGPDARQGGRAGSKRCNNQRLLDSGFHFRYPDFRVGYQEMITEKTR</sequence>
<dbReference type="InterPro" id="IPR051783">
    <property type="entry name" value="NAD(P)-dependent_oxidoreduct"/>
</dbReference>
<protein>
    <submittedName>
        <fullName evidence="2">NAD dependent epimerase/dehydratase family protein</fullName>
    </submittedName>
    <submittedName>
        <fullName evidence="3">Nucleoside-diphosphate-sugar epimerase</fullName>
    </submittedName>
</protein>
<evidence type="ECO:0000313" key="4">
    <source>
        <dbReference type="Proteomes" id="UP000193100"/>
    </source>
</evidence>
<dbReference type="AlphaFoldDB" id="A0A1W6KDZ2"/>
<accession>A0A1W6KDZ2</accession>
<dbReference type="PANTHER" id="PTHR48079:SF6">
    <property type="entry name" value="NAD(P)-BINDING DOMAIN-CONTAINING PROTEIN-RELATED"/>
    <property type="match status" value="1"/>
</dbReference>
<name>A0A1W6KDZ2_9GAMM</name>
<dbReference type="Proteomes" id="UP000193100">
    <property type="component" value="Chromosome"/>
</dbReference>
<dbReference type="EMBL" id="FOTV01000006">
    <property type="protein sequence ID" value="SFL66910.1"/>
    <property type="molecule type" value="Genomic_DNA"/>
</dbReference>
<reference evidence="3 5" key="1">
    <citation type="submission" date="2016-10" db="EMBL/GenBank/DDBJ databases">
        <authorList>
            <person name="Varghese N."/>
            <person name="Submissions S."/>
        </authorList>
    </citation>
    <scope>NUCLEOTIDE SEQUENCE [LARGE SCALE GENOMIC DNA]</scope>
    <source>
        <strain evidence="3 5">DSM 26291</strain>
    </source>
</reference>